<dbReference type="Gene3D" id="3.40.640.10">
    <property type="entry name" value="Type I PLP-dependent aspartate aminotransferase-like (Major domain)"/>
    <property type="match status" value="1"/>
</dbReference>
<dbReference type="GO" id="GO:0051536">
    <property type="term" value="F:iron-sulfur cluster binding"/>
    <property type="evidence" value="ECO:0007669"/>
    <property type="project" value="UniProtKB-KW"/>
</dbReference>
<keyword evidence="5" id="KW-0479">Metal-binding</keyword>
<protein>
    <recommendedName>
        <fullName evidence="3">cysteine desulfurase</fullName>
        <ecNumber evidence="3">2.8.1.7</ecNumber>
    </recommendedName>
</protein>
<dbReference type="PROSITE" id="PS00595">
    <property type="entry name" value="AA_TRANSFER_CLASS_5"/>
    <property type="match status" value="1"/>
</dbReference>
<dbReference type="GO" id="GO:0046872">
    <property type="term" value="F:metal ion binding"/>
    <property type="evidence" value="ECO:0007669"/>
    <property type="project" value="UniProtKB-KW"/>
</dbReference>
<dbReference type="Gene3D" id="3.90.1150.10">
    <property type="entry name" value="Aspartate Aminotransferase, domain 1"/>
    <property type="match status" value="1"/>
</dbReference>
<dbReference type="InterPro" id="IPR015421">
    <property type="entry name" value="PyrdxlP-dep_Trfase_major"/>
</dbReference>
<dbReference type="RefSeq" id="XP_012898233.1">
    <property type="nucleotide sequence ID" value="XM_013042779.1"/>
</dbReference>
<dbReference type="InterPro" id="IPR016454">
    <property type="entry name" value="Cysteine_dSase"/>
</dbReference>
<dbReference type="GO" id="GO:1990221">
    <property type="term" value="C:L-cysteine desulfurase complex"/>
    <property type="evidence" value="ECO:0007669"/>
    <property type="project" value="UniProtKB-ARBA"/>
</dbReference>
<dbReference type="Pfam" id="PF00266">
    <property type="entry name" value="Aminotran_5"/>
    <property type="match status" value="1"/>
</dbReference>
<dbReference type="SUPFAM" id="SSF53383">
    <property type="entry name" value="PLP-dependent transferases"/>
    <property type="match status" value="1"/>
</dbReference>
<organism evidence="11">
    <name type="scientific">Blastocystis hominis</name>
    <dbReference type="NCBI Taxonomy" id="12968"/>
    <lineage>
        <taxon>Eukaryota</taxon>
        <taxon>Sar</taxon>
        <taxon>Stramenopiles</taxon>
        <taxon>Bigyra</taxon>
        <taxon>Opalozoa</taxon>
        <taxon>Opalinata</taxon>
        <taxon>Blastocystidae</taxon>
        <taxon>Blastocystis</taxon>
    </lineage>
</organism>
<dbReference type="InterPro" id="IPR020578">
    <property type="entry name" value="Aminotrans_V_PyrdxlP_BS"/>
</dbReference>
<keyword evidence="8" id="KW-0411">Iron-sulfur</keyword>
<sequence>MSFTWMQAYLLDLLPHNQATSRMDPRVLQTMLPYFTEDYGNPHSRTHIFGWSAAQAVEKAREQVAQLIGASAKEIIFTSGATECNNIAVKGVAQFYKGKKNHIITTQTEHKCVLDSCRWLSERGFDVTYLPVQKNGLINLDDLENAITDKTSLVSVMGVNNEIGVVQPLKEIGAICRKHGVHFHTDCAQMFGKLPLDVDAMNIDLMSISGHKCYGPKGVGALYIRRKPRVRLEPLMSGGGQERGYRSGTLPTPLVVGLGKAAELCKEEMEGDLKRIKRMADGFIDRIQRELPDVTLNGDREHRWPGNVNLSFSCVEGESLIMAMPNIAVSTGSACTSASLEPSYVMRALGVPDELAHTSIRFGISRFTKEWEMEKAADIIIAQVKRLREISPLWEMKQQGIDLSTIKWSSH</sequence>
<dbReference type="PANTHER" id="PTHR11601">
    <property type="entry name" value="CYSTEINE DESULFURYLASE FAMILY MEMBER"/>
    <property type="match status" value="1"/>
</dbReference>
<dbReference type="AlphaFoldDB" id="D8M7Z6"/>
<evidence type="ECO:0000313" key="12">
    <source>
        <dbReference type="Proteomes" id="UP000008312"/>
    </source>
</evidence>
<evidence type="ECO:0000256" key="2">
    <source>
        <dbReference type="ARBA" id="ARBA00006490"/>
    </source>
</evidence>
<dbReference type="InterPro" id="IPR010240">
    <property type="entry name" value="Cys_deSase_IscS"/>
</dbReference>
<keyword evidence="12" id="KW-1185">Reference proteome</keyword>
<keyword evidence="6" id="KW-0663">Pyridoxal phosphate</keyword>
<dbReference type="NCBIfam" id="NF010611">
    <property type="entry name" value="PRK14012.1"/>
    <property type="match status" value="1"/>
</dbReference>
<evidence type="ECO:0000313" key="11">
    <source>
        <dbReference type="EMBL" id="CBK24185.2"/>
    </source>
</evidence>
<dbReference type="GO" id="GO:0031071">
    <property type="term" value="F:cysteine desulfurase activity"/>
    <property type="evidence" value="ECO:0007669"/>
    <property type="project" value="UniProtKB-EC"/>
</dbReference>
<reference evidence="11" key="1">
    <citation type="submission" date="2010-02" db="EMBL/GenBank/DDBJ databases">
        <title>Sequencing and annotation of the Blastocystis hominis genome.</title>
        <authorList>
            <person name="Wincker P."/>
        </authorList>
    </citation>
    <scope>NUCLEOTIDE SEQUENCE</scope>
    <source>
        <strain evidence="11">Singapore isolate B</strain>
    </source>
</reference>
<dbReference type="GO" id="GO:0044571">
    <property type="term" value="P:[2Fe-2S] cluster assembly"/>
    <property type="evidence" value="ECO:0007669"/>
    <property type="project" value="InterPro"/>
</dbReference>
<evidence type="ECO:0000256" key="8">
    <source>
        <dbReference type="ARBA" id="ARBA00023014"/>
    </source>
</evidence>
<dbReference type="GO" id="GO:0030170">
    <property type="term" value="F:pyridoxal phosphate binding"/>
    <property type="evidence" value="ECO:0007669"/>
    <property type="project" value="InterPro"/>
</dbReference>
<comment type="cofactor">
    <cofactor evidence="1 9">
        <name>pyridoxal 5'-phosphate</name>
        <dbReference type="ChEBI" id="CHEBI:597326"/>
    </cofactor>
</comment>
<proteinExistence type="inferred from homology"/>
<comment type="similarity">
    <text evidence="2">Belongs to the class-V pyridoxal-phosphate-dependent aminotransferase family. NifS/IscS subfamily.</text>
</comment>
<name>D8M7Z6_BLAHO</name>
<dbReference type="Proteomes" id="UP000008312">
    <property type="component" value="Unassembled WGS sequence"/>
</dbReference>
<dbReference type="GeneID" id="24921001"/>
<evidence type="ECO:0000256" key="6">
    <source>
        <dbReference type="ARBA" id="ARBA00022898"/>
    </source>
</evidence>
<evidence type="ECO:0000259" key="10">
    <source>
        <dbReference type="Pfam" id="PF00266"/>
    </source>
</evidence>
<evidence type="ECO:0000256" key="4">
    <source>
        <dbReference type="ARBA" id="ARBA00022679"/>
    </source>
</evidence>
<accession>D8M7Z6</accession>
<dbReference type="InterPro" id="IPR015422">
    <property type="entry name" value="PyrdxlP-dep_Trfase_small"/>
</dbReference>
<dbReference type="PANTHER" id="PTHR11601:SF34">
    <property type="entry name" value="CYSTEINE DESULFURASE"/>
    <property type="match status" value="1"/>
</dbReference>
<dbReference type="EC" id="2.8.1.7" evidence="3"/>
<keyword evidence="7" id="KW-0408">Iron</keyword>
<evidence type="ECO:0000256" key="5">
    <source>
        <dbReference type="ARBA" id="ARBA00022723"/>
    </source>
</evidence>
<dbReference type="HAMAP" id="MF_00331">
    <property type="entry name" value="Cys_desulf_IscS"/>
    <property type="match status" value="1"/>
</dbReference>
<dbReference type="InterPro" id="IPR015424">
    <property type="entry name" value="PyrdxlP-dep_Trfase"/>
</dbReference>
<evidence type="ECO:0000256" key="9">
    <source>
        <dbReference type="RuleBase" id="RU004504"/>
    </source>
</evidence>
<dbReference type="OMA" id="KGLYWAR"/>
<dbReference type="EMBL" id="FN668683">
    <property type="protein sequence ID" value="CBK24185.2"/>
    <property type="molecule type" value="Genomic_DNA"/>
</dbReference>
<feature type="domain" description="Aminotransferase class V" evidence="10">
    <location>
        <begin position="17"/>
        <end position="372"/>
    </location>
</feature>
<dbReference type="GO" id="GO:0005739">
    <property type="term" value="C:mitochondrion"/>
    <property type="evidence" value="ECO:0007669"/>
    <property type="project" value="TreeGrafter"/>
</dbReference>
<dbReference type="InterPro" id="IPR000192">
    <property type="entry name" value="Aminotrans_V_dom"/>
</dbReference>
<dbReference type="OrthoDB" id="10250117at2759"/>
<keyword evidence="4" id="KW-0808">Transferase</keyword>
<evidence type="ECO:0000256" key="7">
    <source>
        <dbReference type="ARBA" id="ARBA00023004"/>
    </source>
</evidence>
<dbReference type="InParanoid" id="D8M7Z6"/>
<evidence type="ECO:0000256" key="3">
    <source>
        <dbReference type="ARBA" id="ARBA00012239"/>
    </source>
</evidence>
<dbReference type="PIRSF" id="PIRSF005572">
    <property type="entry name" value="NifS"/>
    <property type="match status" value="1"/>
</dbReference>
<dbReference type="FunCoup" id="D8M7Z6">
    <property type="interactions" value="480"/>
</dbReference>
<dbReference type="FunFam" id="3.40.640.10:FF:000003">
    <property type="entry name" value="Cysteine desulfurase IscS"/>
    <property type="match status" value="1"/>
</dbReference>
<evidence type="ECO:0000256" key="1">
    <source>
        <dbReference type="ARBA" id="ARBA00001933"/>
    </source>
</evidence>
<gene>
    <name evidence="11" type="ORF">GSBLH_T00003950001</name>
</gene>